<reference evidence="1" key="1">
    <citation type="submission" date="2018-06" db="EMBL/GenBank/DDBJ databases">
        <authorList>
            <person name="Zhirakovskaya E."/>
        </authorList>
    </citation>
    <scope>NUCLEOTIDE SEQUENCE</scope>
</reference>
<proteinExistence type="predicted"/>
<dbReference type="Gene3D" id="3.30.1780.10">
    <property type="entry name" value="ornithine cyclodeaminase, domain 1"/>
    <property type="match status" value="1"/>
</dbReference>
<accession>A0A3B0TKI2</accession>
<dbReference type="Gene3D" id="3.40.50.720">
    <property type="entry name" value="NAD(P)-binding Rossmann-like Domain"/>
    <property type="match status" value="1"/>
</dbReference>
<dbReference type="GO" id="GO:0008473">
    <property type="term" value="F:ornithine cyclodeaminase activity"/>
    <property type="evidence" value="ECO:0007669"/>
    <property type="project" value="UniProtKB-EC"/>
</dbReference>
<dbReference type="EMBL" id="UOEI01000684">
    <property type="protein sequence ID" value="VAW09134.1"/>
    <property type="molecule type" value="Genomic_DNA"/>
</dbReference>
<dbReference type="InterPro" id="IPR036291">
    <property type="entry name" value="NAD(P)-bd_dom_sf"/>
</dbReference>
<dbReference type="EC" id="4.3.1.12" evidence="1"/>
<dbReference type="InterPro" id="IPR023401">
    <property type="entry name" value="ODC_N"/>
</dbReference>
<dbReference type="PIRSF" id="PIRSF001439">
    <property type="entry name" value="CryM"/>
    <property type="match status" value="1"/>
</dbReference>
<dbReference type="Pfam" id="PF02423">
    <property type="entry name" value="OCD_Mu_crystall"/>
    <property type="match status" value="1"/>
</dbReference>
<dbReference type="InterPro" id="IPR003462">
    <property type="entry name" value="ODC_Mu_crystall"/>
</dbReference>
<dbReference type="SUPFAM" id="SSF51735">
    <property type="entry name" value="NAD(P)-binding Rossmann-fold domains"/>
    <property type="match status" value="1"/>
</dbReference>
<dbReference type="PANTHER" id="PTHR13812">
    <property type="entry name" value="KETIMINE REDUCTASE MU-CRYSTALLIN"/>
    <property type="match status" value="1"/>
</dbReference>
<dbReference type="AlphaFoldDB" id="A0A3B0TKI2"/>
<evidence type="ECO:0000313" key="1">
    <source>
        <dbReference type="EMBL" id="VAW09134.1"/>
    </source>
</evidence>
<organism evidence="1">
    <name type="scientific">hydrothermal vent metagenome</name>
    <dbReference type="NCBI Taxonomy" id="652676"/>
    <lineage>
        <taxon>unclassified sequences</taxon>
        <taxon>metagenomes</taxon>
        <taxon>ecological metagenomes</taxon>
    </lineage>
</organism>
<dbReference type="GO" id="GO:0005737">
    <property type="term" value="C:cytoplasm"/>
    <property type="evidence" value="ECO:0007669"/>
    <property type="project" value="TreeGrafter"/>
</dbReference>
<protein>
    <submittedName>
        <fullName evidence="1">Ornithine cyclodeaminase</fullName>
        <ecNumber evidence="1">4.3.1.12</ecNumber>
    </submittedName>
</protein>
<dbReference type="PANTHER" id="PTHR13812:SF19">
    <property type="entry name" value="KETIMINE REDUCTASE MU-CRYSTALLIN"/>
    <property type="match status" value="1"/>
</dbReference>
<gene>
    <name evidence="1" type="ORF">MNBD_ACTINO01-297</name>
</gene>
<sequence>MNDAIGAMRTAFDRNREIPQRQLLGSSMFMPGRVGSISGIKVVSTVPGNPVGVVVIFDAEGSPIGLVDGPTLTAIRTGAVAGLATDLLADPAATSMAMLGAGAMAADQIAAVLAVRHIDRLVIWSRSYERAAELAEATGGLAVRDADEAVRGTDIVSTATPSTAPLFSASSLSGRTHINAVGAYTPSMVEIPPETVTAAFVVVDDQDAASHEAGDLLAAGRTPDLDLTTLLEVGAPNHGPLTFFKSVGIAAQDIAAASVALDTAERLGLGVDLIT</sequence>
<name>A0A3B0TKI2_9ZZZZ</name>
<keyword evidence="1" id="KW-0456">Lyase</keyword>